<dbReference type="InterPro" id="IPR050266">
    <property type="entry name" value="AB_hydrolase_sf"/>
</dbReference>
<dbReference type="Proteomes" id="UP000013782">
    <property type="component" value="Unassembled WGS sequence"/>
</dbReference>
<gene>
    <name evidence="3" type="ORF">UAU_03071</name>
</gene>
<evidence type="ECO:0000259" key="2">
    <source>
        <dbReference type="Pfam" id="PF00561"/>
    </source>
</evidence>
<accession>R2SUJ8</accession>
<dbReference type="AlphaFoldDB" id="R2SUJ8"/>
<dbReference type="InterPro" id="IPR029058">
    <property type="entry name" value="AB_hydrolase_fold"/>
</dbReference>
<dbReference type="GO" id="GO:0016787">
    <property type="term" value="F:hydrolase activity"/>
    <property type="evidence" value="ECO:0007669"/>
    <property type="project" value="UniProtKB-KW"/>
</dbReference>
<dbReference type="OrthoDB" id="9805423at2"/>
<reference evidence="3 4" key="1">
    <citation type="submission" date="2013-02" db="EMBL/GenBank/DDBJ databases">
        <title>The Genome Sequence of Enterococcus pallens BAA-351.</title>
        <authorList>
            <consortium name="The Broad Institute Genome Sequencing Platform"/>
            <consortium name="The Broad Institute Genome Sequencing Center for Infectious Disease"/>
            <person name="Earl A.M."/>
            <person name="Gilmore M.S."/>
            <person name="Lebreton F."/>
            <person name="Walker B."/>
            <person name="Young S.K."/>
            <person name="Zeng Q."/>
            <person name="Gargeya S."/>
            <person name="Fitzgerald M."/>
            <person name="Haas B."/>
            <person name="Abouelleil A."/>
            <person name="Alvarado L."/>
            <person name="Arachchi H.M."/>
            <person name="Berlin A.M."/>
            <person name="Chapman S.B."/>
            <person name="Dewar J."/>
            <person name="Goldberg J."/>
            <person name="Griggs A."/>
            <person name="Gujja S."/>
            <person name="Hansen M."/>
            <person name="Howarth C."/>
            <person name="Imamovic A."/>
            <person name="Larimer J."/>
            <person name="McCowan C."/>
            <person name="Murphy C."/>
            <person name="Neiman D."/>
            <person name="Pearson M."/>
            <person name="Priest M."/>
            <person name="Roberts A."/>
            <person name="Saif S."/>
            <person name="Shea T."/>
            <person name="Sisk P."/>
            <person name="Sykes S."/>
            <person name="Wortman J."/>
            <person name="Nusbaum C."/>
            <person name="Birren B."/>
        </authorList>
    </citation>
    <scope>NUCLEOTIDE SEQUENCE [LARGE SCALE GENOMIC DNA]</scope>
    <source>
        <strain evidence="3 4">ATCC BAA-351</strain>
    </source>
</reference>
<dbReference type="SUPFAM" id="SSF53474">
    <property type="entry name" value="alpha/beta-Hydrolases"/>
    <property type="match status" value="1"/>
</dbReference>
<sequence length="275" mass="31267">MPFHTFDQITFHYEDDGNTGTPFIFLHGLGGDTQQTMGVLKKTTGLRRISIDFRGHGETIQYGSPEKFSFQQFAADVLALADYLQLEQFIIGGISTGAGVALHLALNNPERVTHLILSRPAWEDRPQEPAIQEAFQQIYTILQDDTILTKKAAYRETRIYQQMDELAHYAGDTLLGQFDYAYTKKTSEKLVRIPKDCPNSDREEWRRISVPTLILASKQDPIHPFNYGVLLSQYIPDSQFVEITPKEVSGKKHNEDSYVAIQHFLLSQGLEISKE</sequence>
<evidence type="ECO:0000313" key="3">
    <source>
        <dbReference type="EMBL" id="EOH91769.1"/>
    </source>
</evidence>
<dbReference type="Pfam" id="PF00561">
    <property type="entry name" value="Abhydrolase_1"/>
    <property type="match status" value="1"/>
</dbReference>
<dbReference type="PATRIC" id="fig|1158607.3.peg.3055"/>
<dbReference type="HOGENOM" id="CLU_020336_50_5_9"/>
<dbReference type="PANTHER" id="PTHR43798:SF31">
    <property type="entry name" value="AB HYDROLASE SUPERFAMILY PROTEIN YCLE"/>
    <property type="match status" value="1"/>
</dbReference>
<dbReference type="eggNOG" id="COG2267">
    <property type="taxonomic scope" value="Bacteria"/>
</dbReference>
<dbReference type="GO" id="GO:0016020">
    <property type="term" value="C:membrane"/>
    <property type="evidence" value="ECO:0007669"/>
    <property type="project" value="TreeGrafter"/>
</dbReference>
<organism evidence="3 4">
    <name type="scientific">Enterococcus pallens ATCC BAA-351</name>
    <dbReference type="NCBI Taxonomy" id="1158607"/>
    <lineage>
        <taxon>Bacteria</taxon>
        <taxon>Bacillati</taxon>
        <taxon>Bacillota</taxon>
        <taxon>Bacilli</taxon>
        <taxon>Lactobacillales</taxon>
        <taxon>Enterococcaceae</taxon>
        <taxon>Enterococcus</taxon>
    </lineage>
</organism>
<dbReference type="PRINTS" id="PR00111">
    <property type="entry name" value="ABHYDROLASE"/>
</dbReference>
<feature type="domain" description="AB hydrolase-1" evidence="2">
    <location>
        <begin position="22"/>
        <end position="243"/>
    </location>
</feature>
<proteinExistence type="predicted"/>
<dbReference type="RefSeq" id="WP_010758053.1">
    <property type="nucleotide sequence ID" value="NZ_ASWD01000001.1"/>
</dbReference>
<dbReference type="Gene3D" id="3.40.50.1820">
    <property type="entry name" value="alpha/beta hydrolase"/>
    <property type="match status" value="1"/>
</dbReference>
<dbReference type="PANTHER" id="PTHR43798">
    <property type="entry name" value="MONOACYLGLYCEROL LIPASE"/>
    <property type="match status" value="1"/>
</dbReference>
<keyword evidence="1" id="KW-0378">Hydrolase</keyword>
<dbReference type="STRING" id="160454.RV10_GL005074"/>
<evidence type="ECO:0000313" key="4">
    <source>
        <dbReference type="Proteomes" id="UP000013782"/>
    </source>
</evidence>
<protein>
    <recommendedName>
        <fullName evidence="2">AB hydrolase-1 domain-containing protein</fullName>
    </recommendedName>
</protein>
<name>R2SUJ8_9ENTE</name>
<comment type="caution">
    <text evidence="3">The sequence shown here is derived from an EMBL/GenBank/DDBJ whole genome shotgun (WGS) entry which is preliminary data.</text>
</comment>
<evidence type="ECO:0000256" key="1">
    <source>
        <dbReference type="ARBA" id="ARBA00022801"/>
    </source>
</evidence>
<dbReference type="EMBL" id="AJAQ01000033">
    <property type="protein sequence ID" value="EOH91769.1"/>
    <property type="molecule type" value="Genomic_DNA"/>
</dbReference>
<dbReference type="InterPro" id="IPR000073">
    <property type="entry name" value="AB_hydrolase_1"/>
</dbReference>
<keyword evidence="4" id="KW-1185">Reference proteome</keyword>